<feature type="compositionally biased region" description="Acidic residues" evidence="10">
    <location>
        <begin position="467"/>
        <end position="485"/>
    </location>
</feature>
<reference evidence="14" key="1">
    <citation type="submission" date="2018-04" db="EMBL/GenBank/DDBJ databases">
        <authorList>
            <person name="Go L.Y."/>
            <person name="Mitchell J.A."/>
        </authorList>
    </citation>
    <scope>NUCLEOTIDE SEQUENCE</scope>
    <source>
        <tissue evidence="14">Whole organism</tissue>
    </source>
</reference>
<dbReference type="FunFam" id="2.60.40.10:FF:001448">
    <property type="entry name" value="Frazzled, isoform C"/>
    <property type="match status" value="1"/>
</dbReference>
<feature type="domain" description="Fibronectin type-III" evidence="13">
    <location>
        <begin position="845"/>
        <end position="938"/>
    </location>
</feature>
<evidence type="ECO:0000256" key="10">
    <source>
        <dbReference type="SAM" id="MobiDB-lite"/>
    </source>
</evidence>
<dbReference type="GO" id="GO:0030154">
    <property type="term" value="P:cell differentiation"/>
    <property type="evidence" value="ECO:0007669"/>
    <property type="project" value="UniProtKB-ARBA"/>
</dbReference>
<keyword evidence="5 11" id="KW-1133">Transmembrane helix</keyword>
<keyword evidence="8" id="KW-0325">Glycoprotein</keyword>
<organism evidence="15">
    <name type="scientific">Culicoides sonorensis</name>
    <name type="common">Biting midge</name>
    <dbReference type="NCBI Taxonomy" id="179676"/>
    <lineage>
        <taxon>Eukaryota</taxon>
        <taxon>Metazoa</taxon>
        <taxon>Ecdysozoa</taxon>
        <taxon>Arthropoda</taxon>
        <taxon>Hexapoda</taxon>
        <taxon>Insecta</taxon>
        <taxon>Pterygota</taxon>
        <taxon>Neoptera</taxon>
        <taxon>Endopterygota</taxon>
        <taxon>Diptera</taxon>
        <taxon>Nematocera</taxon>
        <taxon>Chironomoidea</taxon>
        <taxon>Ceratopogonidae</taxon>
        <taxon>Ceratopogoninae</taxon>
        <taxon>Culicoides</taxon>
        <taxon>Monoculicoides</taxon>
    </lineage>
</organism>
<proteinExistence type="inferred from homology"/>
<dbReference type="PROSITE" id="PS50835">
    <property type="entry name" value="IG_LIKE"/>
    <property type="match status" value="3"/>
</dbReference>
<dbReference type="InterPro" id="IPR003598">
    <property type="entry name" value="Ig_sub2"/>
</dbReference>
<evidence type="ECO:0000256" key="3">
    <source>
        <dbReference type="ARBA" id="ARBA00022692"/>
    </source>
</evidence>
<dbReference type="OMA" id="TSMSQPT"/>
<dbReference type="InterPro" id="IPR036116">
    <property type="entry name" value="FN3_sf"/>
</dbReference>
<keyword evidence="9" id="KW-0393">Immunoglobulin domain</keyword>
<sequence length="1458" mass="161850">MGTSVLLQCAGRLNNQTTLTTSTSSTNSKSSSNNFNNKYVKQAPNIRWRGPDGQDLGIVGDTFRTQLANGSLYISSVDKNRGLTGAYQCLITVDGIGTIVSRSARVSIADNPEINQDSIELYLVPGQTAYFKCLSSPLPNGIQYKIQWLKDDFPLRFDATRMTLLQSGALEIDEVLPSDRGTYQCNITSGAFNKISTKLNLNIKLPSGLPESFQPPSFVTVPQSQTVREGSNLTLDCVANGNPKPLIKWLKNGEDIDLNDLDSRFQMVGTGSLQITFVQESDSGDYQCRSSNSVDSLDASATVQVQVPPKFTKTPVNKIAYEKEELEFSCGITGKPTPVVQWLKNGDLITPNDYMQIVGGHNLRILGLISSDAGMFQCVGTNPAGSIQASARLRIIEIVQTKRRQNHSKKGLYSKSKEKFPIFDPEKQIINQKRLLSKSVLDSLRSKDKNEFSKNAGLDPDTLLDASADDDYDETYETDDDDDDVGTVHKLGPGIDPKKLLHALTEGGGNLNNNQVMNFNAPFPTTIARHHSSNVNNVDNQGGSLAPLPGAPREVKAQIVKPRFVTLSWEEPHKNPDEVVSYFVYYKLSTSERERKLKTTSRDERELNIQSLLPGKTYQFRVVANSNHGIGDSSESLEVRTQPEENIAGPPQNVRAYPVSHTEINLEWQPPIITNGIISKYRIYYAEVDNGVEIYADSTDTRTTISELRPYTEYAISVVPWNQNGMGDSSNELVVRTYSSTPSEPPSNVSLETTGSTSILIRWEPPPIEERNGQITGYKIRYKKPKKQGGVETTPGNSRQFELKNLERTSAYQIKIAAMTINGTGPFTEWHHAETYESDLDESQVPGKPAFIVTRPSAESVSVSWAPPVRQEVKVRGYILGWGKGIPDEDMVTLDEKVRYYELKNLEPNSEYVISLRARNNQGDGIPVYDTVRTREEAPIELPTPLEVPVGLRAIPMSGTSIVLYWTDTTLNKNQQVSDNRHYTVKYMATGSSRIRYHNTTNLNTMISDLRPNTQYEFAVKVVKGRRESAWSMSVLNTTMQAAPVSPPRDLVIRPDEKDPSLVVLEWLPPKHSLGPITGYSVFYTTDTNKRDKDWIQEHVIGDKTMAVIRNLKSQFVYYFKVQTRNVKGVGPFSAMVSYEVMSPTKTATSGIGGIPMTAVYIIAGGVSLLVIVAIIITVVVCRKKTTESPEHLKKSYQKNNAGIIKPPDLWIHHDQMELKNMEKNPQTILPTPGSDVVPNSGSMTLPRNSHHEYDSTSTLSHITNSLDKRNYVPGYMGTSLVNTPMERPTYPRSQYSLQRPPHVSMDQNMMQQSQMGTISQQSNDNHYNYDTLPPNYTNPNLTYAPGLAIDAPNRGHSLKSFVMAGQPGGTPINTGQKQNLPVVTIRPQNSSPYKKAATMSSTTITNRLQAGPIVTHSSDEIQRLHASNSTEELNQEMANLEGLMKDLSAITASEFEC</sequence>
<dbReference type="InterPro" id="IPR010560">
    <property type="entry name" value="Neogenin_C"/>
</dbReference>
<evidence type="ECO:0000256" key="8">
    <source>
        <dbReference type="ARBA" id="ARBA00023180"/>
    </source>
</evidence>
<accession>A0A336LNC3</accession>
<evidence type="ECO:0000259" key="12">
    <source>
        <dbReference type="PROSITE" id="PS50835"/>
    </source>
</evidence>
<dbReference type="SUPFAM" id="SSF49265">
    <property type="entry name" value="Fibronectin type III"/>
    <property type="match status" value="4"/>
</dbReference>
<dbReference type="VEuPathDB" id="VectorBase:CSON008464"/>
<evidence type="ECO:0000313" key="14">
    <source>
        <dbReference type="EMBL" id="SSW97885.1"/>
    </source>
</evidence>
<dbReference type="Pfam" id="PF06583">
    <property type="entry name" value="Neogenin_C"/>
    <property type="match status" value="2"/>
</dbReference>
<dbReference type="CDD" id="cd00063">
    <property type="entry name" value="FN3"/>
    <property type="match status" value="6"/>
</dbReference>
<name>A0A336LNC3_CULSO</name>
<dbReference type="SUPFAM" id="SSF48726">
    <property type="entry name" value="Immunoglobulin"/>
    <property type="match status" value="3"/>
</dbReference>
<dbReference type="SMART" id="SM00408">
    <property type="entry name" value="IGc2"/>
    <property type="match status" value="3"/>
</dbReference>
<dbReference type="PRINTS" id="PR00014">
    <property type="entry name" value="FNTYPEIII"/>
</dbReference>
<comment type="subcellular location">
    <subcellularLocation>
        <location evidence="1">Membrane</location>
        <topology evidence="1">Single-pass type I membrane protein</topology>
    </subcellularLocation>
</comment>
<dbReference type="SMART" id="SM00060">
    <property type="entry name" value="FN3"/>
    <property type="match status" value="6"/>
</dbReference>
<feature type="domain" description="Ig-like" evidence="12">
    <location>
        <begin position="112"/>
        <end position="202"/>
    </location>
</feature>
<evidence type="ECO:0000256" key="1">
    <source>
        <dbReference type="ARBA" id="ARBA00004479"/>
    </source>
</evidence>
<keyword evidence="7" id="KW-1015">Disulfide bond</keyword>
<dbReference type="SMART" id="SM00409">
    <property type="entry name" value="IG"/>
    <property type="match status" value="3"/>
</dbReference>
<dbReference type="FunFam" id="2.60.40.10:FF:000004">
    <property type="entry name" value="DCC isoform 1"/>
    <property type="match status" value="2"/>
</dbReference>
<dbReference type="Gene3D" id="2.60.40.10">
    <property type="entry name" value="Immunoglobulins"/>
    <property type="match status" value="10"/>
</dbReference>
<feature type="domain" description="Fibronectin type-III" evidence="13">
    <location>
        <begin position="745"/>
        <end position="838"/>
    </location>
</feature>
<dbReference type="Pfam" id="PF00041">
    <property type="entry name" value="fn3"/>
    <property type="match status" value="6"/>
</dbReference>
<dbReference type="InterPro" id="IPR003961">
    <property type="entry name" value="FN3_dom"/>
</dbReference>
<dbReference type="FunFam" id="2.60.40.10:FF:000551">
    <property type="entry name" value="Protogenin A"/>
    <property type="match status" value="1"/>
</dbReference>
<dbReference type="Pfam" id="PF13927">
    <property type="entry name" value="Ig_3"/>
    <property type="match status" value="1"/>
</dbReference>
<dbReference type="InterPro" id="IPR013098">
    <property type="entry name" value="Ig_I-set"/>
</dbReference>
<dbReference type="GO" id="GO:0016020">
    <property type="term" value="C:membrane"/>
    <property type="evidence" value="ECO:0007669"/>
    <property type="project" value="UniProtKB-SubCell"/>
</dbReference>
<evidence type="ECO:0000256" key="6">
    <source>
        <dbReference type="ARBA" id="ARBA00023136"/>
    </source>
</evidence>
<dbReference type="InterPro" id="IPR013783">
    <property type="entry name" value="Ig-like_fold"/>
</dbReference>
<evidence type="ECO:0000256" key="5">
    <source>
        <dbReference type="ARBA" id="ARBA00022989"/>
    </source>
</evidence>
<dbReference type="PANTHER" id="PTHR44170:SF54">
    <property type="entry name" value="FI24025P1"/>
    <property type="match status" value="1"/>
</dbReference>
<dbReference type="InterPro" id="IPR007110">
    <property type="entry name" value="Ig-like_dom"/>
</dbReference>
<dbReference type="PROSITE" id="PS50853">
    <property type="entry name" value="FN3"/>
    <property type="match status" value="6"/>
</dbReference>
<feature type="domain" description="Fibronectin type-III" evidence="13">
    <location>
        <begin position="1047"/>
        <end position="1144"/>
    </location>
</feature>
<feature type="domain" description="Fibronectin type-III" evidence="13">
    <location>
        <begin position="551"/>
        <end position="644"/>
    </location>
</feature>
<evidence type="ECO:0000256" key="4">
    <source>
        <dbReference type="ARBA" id="ARBA00022737"/>
    </source>
</evidence>
<gene>
    <name evidence="15" type="primary">CSON008464</name>
</gene>
<dbReference type="PANTHER" id="PTHR44170">
    <property type="entry name" value="PROTEIN SIDEKICK"/>
    <property type="match status" value="1"/>
</dbReference>
<feature type="domain" description="Ig-like" evidence="12">
    <location>
        <begin position="309"/>
        <end position="394"/>
    </location>
</feature>
<protein>
    <submittedName>
        <fullName evidence="15">CSON008464 protein</fullName>
    </submittedName>
</protein>
<feature type="domain" description="Fibronectin type-III" evidence="13">
    <location>
        <begin position="948"/>
        <end position="1042"/>
    </location>
</feature>
<dbReference type="InterPro" id="IPR036179">
    <property type="entry name" value="Ig-like_dom_sf"/>
</dbReference>
<feature type="region of interest" description="Disordered" evidence="10">
    <location>
        <begin position="450"/>
        <end position="487"/>
    </location>
</feature>
<dbReference type="InterPro" id="IPR003599">
    <property type="entry name" value="Ig_sub"/>
</dbReference>
<dbReference type="Pfam" id="PF07679">
    <property type="entry name" value="I-set"/>
    <property type="match status" value="2"/>
</dbReference>
<comment type="similarity">
    <text evidence="2">Belongs to the immunoglobulin superfamily. DCC family.</text>
</comment>
<dbReference type="GO" id="GO:0098609">
    <property type="term" value="P:cell-cell adhesion"/>
    <property type="evidence" value="ECO:0007669"/>
    <property type="project" value="TreeGrafter"/>
</dbReference>
<feature type="domain" description="Fibronectin type-III" evidence="13">
    <location>
        <begin position="650"/>
        <end position="740"/>
    </location>
</feature>
<evidence type="ECO:0000256" key="11">
    <source>
        <dbReference type="SAM" id="Phobius"/>
    </source>
</evidence>
<keyword evidence="3 11" id="KW-0812">Transmembrane</keyword>
<reference evidence="15" key="2">
    <citation type="submission" date="2018-07" db="EMBL/GenBank/DDBJ databases">
        <authorList>
            <person name="Quirk P.G."/>
            <person name="Krulwich T.A."/>
        </authorList>
    </citation>
    <scope>NUCLEOTIDE SEQUENCE</scope>
</reference>
<keyword evidence="6 11" id="KW-0472">Membrane</keyword>
<evidence type="ECO:0000256" key="7">
    <source>
        <dbReference type="ARBA" id="ARBA00023157"/>
    </source>
</evidence>
<keyword evidence="4" id="KW-0677">Repeat</keyword>
<evidence type="ECO:0000256" key="2">
    <source>
        <dbReference type="ARBA" id="ARBA00009588"/>
    </source>
</evidence>
<feature type="domain" description="Ig-like" evidence="12">
    <location>
        <begin position="216"/>
        <end position="304"/>
    </location>
</feature>
<evidence type="ECO:0000259" key="13">
    <source>
        <dbReference type="PROSITE" id="PS50853"/>
    </source>
</evidence>
<evidence type="ECO:0000256" key="9">
    <source>
        <dbReference type="ARBA" id="ARBA00023319"/>
    </source>
</evidence>
<dbReference type="EMBL" id="UFQT01000031">
    <property type="protein sequence ID" value="SSX18271.1"/>
    <property type="molecule type" value="Genomic_DNA"/>
</dbReference>
<dbReference type="EMBL" id="UFQS01000031">
    <property type="protein sequence ID" value="SSW97885.1"/>
    <property type="molecule type" value="Genomic_DNA"/>
</dbReference>
<evidence type="ECO:0000313" key="15">
    <source>
        <dbReference type="EMBL" id="SSX18271.1"/>
    </source>
</evidence>
<feature type="transmembrane region" description="Helical" evidence="11">
    <location>
        <begin position="1159"/>
        <end position="1182"/>
    </location>
</feature>
<dbReference type="GO" id="GO:0009653">
    <property type="term" value="P:anatomical structure morphogenesis"/>
    <property type="evidence" value="ECO:0007669"/>
    <property type="project" value="UniProtKB-ARBA"/>
</dbReference>